<protein>
    <submittedName>
        <fullName evidence="1">Uncharacterized protein</fullName>
    </submittedName>
</protein>
<accession>A0ABU0J776</accession>
<gene>
    <name evidence="1" type="ORF">QO011_003124</name>
</gene>
<dbReference type="RefSeq" id="WP_307273620.1">
    <property type="nucleotide sequence ID" value="NZ_JAUSVX010000005.1"/>
</dbReference>
<evidence type="ECO:0000313" key="1">
    <source>
        <dbReference type="EMBL" id="MDQ0470108.1"/>
    </source>
</evidence>
<dbReference type="Proteomes" id="UP001242480">
    <property type="component" value="Unassembled WGS sequence"/>
</dbReference>
<name>A0ABU0J776_9HYPH</name>
<dbReference type="EMBL" id="JAUSVX010000005">
    <property type="protein sequence ID" value="MDQ0470108.1"/>
    <property type="molecule type" value="Genomic_DNA"/>
</dbReference>
<organism evidence="1 2">
    <name type="scientific">Labrys wisconsinensis</name>
    <dbReference type="NCBI Taxonomy" id="425677"/>
    <lineage>
        <taxon>Bacteria</taxon>
        <taxon>Pseudomonadati</taxon>
        <taxon>Pseudomonadota</taxon>
        <taxon>Alphaproteobacteria</taxon>
        <taxon>Hyphomicrobiales</taxon>
        <taxon>Xanthobacteraceae</taxon>
        <taxon>Labrys</taxon>
    </lineage>
</organism>
<evidence type="ECO:0000313" key="2">
    <source>
        <dbReference type="Proteomes" id="UP001242480"/>
    </source>
</evidence>
<reference evidence="1 2" key="1">
    <citation type="submission" date="2023-07" db="EMBL/GenBank/DDBJ databases">
        <title>Genomic Encyclopedia of Type Strains, Phase IV (KMG-IV): sequencing the most valuable type-strain genomes for metagenomic binning, comparative biology and taxonomic classification.</title>
        <authorList>
            <person name="Goeker M."/>
        </authorList>
    </citation>
    <scope>NUCLEOTIDE SEQUENCE [LARGE SCALE GENOMIC DNA]</scope>
    <source>
        <strain evidence="1 2">DSM 19619</strain>
    </source>
</reference>
<keyword evidence="2" id="KW-1185">Reference proteome</keyword>
<sequence length="94" mass="10550">MNSDKSDDPDGDSQQRFFMAPDHLGHWVVQDLSCGRSGYFINREWARKFALSENGHRPDLIVELPQASALLFRQVAFHDDNLSKGGAPAHRKAA</sequence>
<proteinExistence type="predicted"/>
<comment type="caution">
    <text evidence="1">The sequence shown here is derived from an EMBL/GenBank/DDBJ whole genome shotgun (WGS) entry which is preliminary data.</text>
</comment>